<dbReference type="Proteomes" id="UP000046392">
    <property type="component" value="Unplaced"/>
</dbReference>
<keyword evidence="1" id="KW-1185">Reference proteome</keyword>
<reference evidence="2" key="1">
    <citation type="submission" date="2017-02" db="UniProtKB">
        <authorList>
            <consortium name="WormBaseParasite"/>
        </authorList>
    </citation>
    <scope>IDENTIFICATION</scope>
</reference>
<protein>
    <submittedName>
        <fullName evidence="2">Uncharacterized protein</fullName>
    </submittedName>
</protein>
<proteinExistence type="predicted"/>
<dbReference type="AlphaFoldDB" id="A0A0N5CAW3"/>
<evidence type="ECO:0000313" key="2">
    <source>
        <dbReference type="WBParaSite" id="SPAL_0001502966.1"/>
    </source>
</evidence>
<dbReference type="WBParaSite" id="SPAL_0001502966.1">
    <property type="protein sequence ID" value="SPAL_0001502966.1"/>
    <property type="gene ID" value="SPAL_0001502966"/>
</dbReference>
<evidence type="ECO:0000313" key="1">
    <source>
        <dbReference type="Proteomes" id="UP000046392"/>
    </source>
</evidence>
<sequence>MGCGFSGTLEVSLPSSIFSVCNKLLVKSDDSSNYKKSSGKYKISLNKLNVYFTQLNIEKWWLMERISSFFSIDVTLSIVLVLGLSTTSPRGSGSSGNCVDNLRRPTIIIPSATHTTQASYDGRNNGDS</sequence>
<organism evidence="1 2">
    <name type="scientific">Strongyloides papillosus</name>
    <name type="common">Intestinal threadworm</name>
    <dbReference type="NCBI Taxonomy" id="174720"/>
    <lineage>
        <taxon>Eukaryota</taxon>
        <taxon>Metazoa</taxon>
        <taxon>Ecdysozoa</taxon>
        <taxon>Nematoda</taxon>
        <taxon>Chromadorea</taxon>
        <taxon>Rhabditida</taxon>
        <taxon>Tylenchina</taxon>
        <taxon>Panagrolaimomorpha</taxon>
        <taxon>Strongyloidoidea</taxon>
        <taxon>Strongyloididae</taxon>
        <taxon>Strongyloides</taxon>
    </lineage>
</organism>
<name>A0A0N5CAW3_STREA</name>
<accession>A0A0N5CAW3</accession>